<dbReference type="InterPro" id="IPR039657">
    <property type="entry name" value="Dimethylallyltransferase"/>
</dbReference>
<dbReference type="GO" id="GO:0052381">
    <property type="term" value="F:tRNA dimethylallyltransferase activity"/>
    <property type="evidence" value="ECO:0007669"/>
    <property type="project" value="TreeGrafter"/>
</dbReference>
<dbReference type="STRING" id="981085.W9RBM3"/>
<evidence type="ECO:0000256" key="4">
    <source>
        <dbReference type="ARBA" id="ARBA00022741"/>
    </source>
</evidence>
<dbReference type="AlphaFoldDB" id="W9RBM3"/>
<evidence type="ECO:0000256" key="6">
    <source>
        <dbReference type="ARBA" id="ARBA00022946"/>
    </source>
</evidence>
<comment type="function">
    <text evidence="9">Involved in cytokinin biosynthesis. Catalyzes the transfer of an isopentenyl group from dimethylallyl diphosphate (DMAPP) to ATP and ADP.</text>
</comment>
<name>W9RBM3_9ROSA</name>
<keyword evidence="2 11" id="KW-0808">Transferase</keyword>
<dbReference type="Gene3D" id="3.40.50.300">
    <property type="entry name" value="P-loop containing nucleotide triphosphate hydrolases"/>
    <property type="match status" value="1"/>
</dbReference>
<dbReference type="GO" id="GO:0005524">
    <property type="term" value="F:ATP binding"/>
    <property type="evidence" value="ECO:0007669"/>
    <property type="project" value="UniProtKB-KW"/>
</dbReference>
<dbReference type="eggNOG" id="KOG1384">
    <property type="taxonomic scope" value="Eukaryota"/>
</dbReference>
<dbReference type="SUPFAM" id="SSF52540">
    <property type="entry name" value="P-loop containing nucleoside triphosphate hydrolases"/>
    <property type="match status" value="1"/>
</dbReference>
<dbReference type="GO" id="GO:0006400">
    <property type="term" value="P:tRNA modification"/>
    <property type="evidence" value="ECO:0007669"/>
    <property type="project" value="TreeGrafter"/>
</dbReference>
<dbReference type="Gene3D" id="1.10.287.890">
    <property type="entry name" value="Crystal structure of tRNA isopentenylpyrophosphate transferase (bh2366) domain"/>
    <property type="match status" value="1"/>
</dbReference>
<evidence type="ECO:0000256" key="8">
    <source>
        <dbReference type="ARBA" id="ARBA00052386"/>
    </source>
</evidence>
<dbReference type="InterPro" id="IPR027417">
    <property type="entry name" value="P-loop_NTPase"/>
</dbReference>
<evidence type="ECO:0000256" key="1">
    <source>
        <dbReference type="ARBA" id="ARBA00005842"/>
    </source>
</evidence>
<keyword evidence="5" id="KW-0067">ATP-binding</keyword>
<keyword evidence="3" id="KW-0203">Cytokinin biosynthesis</keyword>
<dbReference type="PANTHER" id="PTHR11088">
    <property type="entry name" value="TRNA DIMETHYLALLYLTRANSFERASE"/>
    <property type="match status" value="1"/>
</dbReference>
<dbReference type="FunFam" id="1.10.287.890:FF:000002">
    <property type="entry name" value="Adenylate isopentenyltransferase 5, chloroplastic"/>
    <property type="match status" value="1"/>
</dbReference>
<evidence type="ECO:0000256" key="9">
    <source>
        <dbReference type="ARBA" id="ARBA00055191"/>
    </source>
</evidence>
<dbReference type="Proteomes" id="UP000030645">
    <property type="component" value="Unassembled WGS sequence"/>
</dbReference>
<dbReference type="OrthoDB" id="775260at2759"/>
<dbReference type="Pfam" id="PF01715">
    <property type="entry name" value="IPPT"/>
    <property type="match status" value="2"/>
</dbReference>
<dbReference type="GO" id="GO:0052622">
    <property type="term" value="F:ATP/ADP dimethylallyltransferase activity"/>
    <property type="evidence" value="ECO:0007669"/>
    <property type="project" value="UniProtKB-EC"/>
</dbReference>
<evidence type="ECO:0000256" key="7">
    <source>
        <dbReference type="ARBA" id="ARBA00051744"/>
    </source>
</evidence>
<evidence type="ECO:0000313" key="12">
    <source>
        <dbReference type="Proteomes" id="UP000030645"/>
    </source>
</evidence>
<reference evidence="12" key="1">
    <citation type="submission" date="2013-01" db="EMBL/GenBank/DDBJ databases">
        <title>Draft Genome Sequence of a Mulberry Tree, Morus notabilis C.K. Schneid.</title>
        <authorList>
            <person name="He N."/>
            <person name="Zhao S."/>
        </authorList>
    </citation>
    <scope>NUCLEOTIDE SEQUENCE</scope>
</reference>
<gene>
    <name evidence="11" type="ORF">L484_026949</name>
</gene>
<organism evidence="11 12">
    <name type="scientific">Morus notabilis</name>
    <dbReference type="NCBI Taxonomy" id="981085"/>
    <lineage>
        <taxon>Eukaryota</taxon>
        <taxon>Viridiplantae</taxon>
        <taxon>Streptophyta</taxon>
        <taxon>Embryophyta</taxon>
        <taxon>Tracheophyta</taxon>
        <taxon>Spermatophyta</taxon>
        <taxon>Magnoliopsida</taxon>
        <taxon>eudicotyledons</taxon>
        <taxon>Gunneridae</taxon>
        <taxon>Pentapetalae</taxon>
        <taxon>rosids</taxon>
        <taxon>fabids</taxon>
        <taxon>Rosales</taxon>
        <taxon>Moraceae</taxon>
        <taxon>Moreae</taxon>
        <taxon>Morus</taxon>
    </lineage>
</organism>
<evidence type="ECO:0000313" key="11">
    <source>
        <dbReference type="EMBL" id="EXB63609.1"/>
    </source>
</evidence>
<dbReference type="GO" id="GO:0009824">
    <property type="term" value="F:AMP dimethylallyltransferase activity"/>
    <property type="evidence" value="ECO:0007669"/>
    <property type="project" value="UniProtKB-ARBA"/>
</dbReference>
<comment type="catalytic activity">
    <reaction evidence="7">
        <text>dimethylallyl diphosphate + ATP = N(6)-(dimethylallyl)adenosine 5'-triphosphate + diphosphate</text>
        <dbReference type="Rhea" id="RHEA:36331"/>
        <dbReference type="ChEBI" id="CHEBI:30616"/>
        <dbReference type="ChEBI" id="CHEBI:33019"/>
        <dbReference type="ChEBI" id="CHEBI:57623"/>
        <dbReference type="ChEBI" id="CHEBI:73532"/>
        <dbReference type="EC" id="2.5.1.112"/>
    </reaction>
</comment>
<evidence type="ECO:0000256" key="10">
    <source>
        <dbReference type="ARBA" id="ARBA00066838"/>
    </source>
</evidence>
<keyword evidence="12" id="KW-1185">Reference proteome</keyword>
<dbReference type="KEGG" id="mnt:21409582"/>
<proteinExistence type="inferred from homology"/>
<evidence type="ECO:0000256" key="2">
    <source>
        <dbReference type="ARBA" id="ARBA00022679"/>
    </source>
</evidence>
<keyword evidence="4" id="KW-0547">Nucleotide-binding</keyword>
<accession>W9RBM3</accession>
<dbReference type="GO" id="GO:0005739">
    <property type="term" value="C:mitochondrion"/>
    <property type="evidence" value="ECO:0007669"/>
    <property type="project" value="TreeGrafter"/>
</dbReference>
<dbReference type="GO" id="GO:0009691">
    <property type="term" value="P:cytokinin biosynthetic process"/>
    <property type="evidence" value="ECO:0007669"/>
    <property type="project" value="UniProtKB-KW"/>
</dbReference>
<sequence>MKPSMTMSKKPKVIFIMGATGTGKSKLSVDIATRFPAEIINSDKIQCYKGLDIVTNKLHESERGGVPHHLLGFISNPDAQFTAEDFCCHANKSISIITGRGRTPIVVGGSNSYLAALVDTDFRAKYSLCFIWLDVELLVLFDYVNERVDQMVETGLVEEIREYFEPGLDYSRGIRRAIGVPEMDEYFLSEKQQLKDGNNLDKEVFLRPAIEETKLKTQMLVRRQVEKIRRLRDELGWELHRIDPTAVFKRRRAAEDKAAAWNEVVLTPCLKIVGEFLEEDQVLSGGDHEEENKINVELNVKADQFRSTSPIFAL</sequence>
<dbReference type="EMBL" id="KE344491">
    <property type="protein sequence ID" value="EXB63609.1"/>
    <property type="molecule type" value="Genomic_DNA"/>
</dbReference>
<comment type="catalytic activity">
    <reaction evidence="8">
        <text>dimethylallyl diphosphate + ADP = N(6)-(dimethylallyl)adenosine 5'-diphosphate + diphosphate</text>
        <dbReference type="Rhea" id="RHEA:36327"/>
        <dbReference type="ChEBI" id="CHEBI:33019"/>
        <dbReference type="ChEBI" id="CHEBI:57623"/>
        <dbReference type="ChEBI" id="CHEBI:73533"/>
        <dbReference type="ChEBI" id="CHEBI:456216"/>
        <dbReference type="EC" id="2.5.1.112"/>
    </reaction>
</comment>
<dbReference type="PANTHER" id="PTHR11088:SF59">
    <property type="entry name" value="ADENYLATE ISOPENTENYLTRANSFERASE"/>
    <property type="match status" value="1"/>
</dbReference>
<comment type="similarity">
    <text evidence="1">Belongs to the IPP transferase family.</text>
</comment>
<evidence type="ECO:0000256" key="5">
    <source>
        <dbReference type="ARBA" id="ARBA00022840"/>
    </source>
</evidence>
<evidence type="ECO:0000256" key="3">
    <source>
        <dbReference type="ARBA" id="ARBA00022712"/>
    </source>
</evidence>
<protein>
    <recommendedName>
        <fullName evidence="10">adenylate dimethylallyltransferase (ADP/ATP-dependent)</fullName>
        <ecNumber evidence="10">2.5.1.112</ecNumber>
    </recommendedName>
</protein>
<dbReference type="EC" id="2.5.1.112" evidence="10"/>
<keyword evidence="6" id="KW-0809">Transit peptide</keyword>